<evidence type="ECO:0000256" key="7">
    <source>
        <dbReference type="ARBA" id="ARBA00023136"/>
    </source>
</evidence>
<keyword evidence="5 8" id="KW-0812">Transmembrane</keyword>
<protein>
    <submittedName>
        <fullName evidence="10">ABC transporter permease</fullName>
    </submittedName>
</protein>
<dbReference type="Gene3D" id="1.10.3720.10">
    <property type="entry name" value="MetI-like"/>
    <property type="match status" value="1"/>
</dbReference>
<keyword evidence="7 8" id="KW-0472">Membrane</keyword>
<evidence type="ECO:0000256" key="1">
    <source>
        <dbReference type="ARBA" id="ARBA00004651"/>
    </source>
</evidence>
<proteinExistence type="inferred from homology"/>
<dbReference type="SUPFAM" id="SSF161098">
    <property type="entry name" value="MetI-like"/>
    <property type="match status" value="1"/>
</dbReference>
<evidence type="ECO:0000256" key="5">
    <source>
        <dbReference type="ARBA" id="ARBA00022692"/>
    </source>
</evidence>
<evidence type="ECO:0000259" key="9">
    <source>
        <dbReference type="PROSITE" id="PS50928"/>
    </source>
</evidence>
<dbReference type="InterPro" id="IPR000515">
    <property type="entry name" value="MetI-like"/>
</dbReference>
<dbReference type="InterPro" id="IPR035906">
    <property type="entry name" value="MetI-like_sf"/>
</dbReference>
<evidence type="ECO:0000256" key="6">
    <source>
        <dbReference type="ARBA" id="ARBA00022989"/>
    </source>
</evidence>
<evidence type="ECO:0000313" key="11">
    <source>
        <dbReference type="Proteomes" id="UP001279642"/>
    </source>
</evidence>
<dbReference type="Pfam" id="PF00528">
    <property type="entry name" value="BPD_transp_1"/>
    <property type="match status" value="1"/>
</dbReference>
<comment type="caution">
    <text evidence="10">The sequence shown here is derived from an EMBL/GenBank/DDBJ whole genome shotgun (WGS) entry which is preliminary data.</text>
</comment>
<dbReference type="EMBL" id="JAXCLW010000007">
    <property type="protein sequence ID" value="MDY0884985.1"/>
    <property type="molecule type" value="Genomic_DNA"/>
</dbReference>
<evidence type="ECO:0000256" key="4">
    <source>
        <dbReference type="ARBA" id="ARBA00022475"/>
    </source>
</evidence>
<feature type="transmembrane region" description="Helical" evidence="8">
    <location>
        <begin position="138"/>
        <end position="155"/>
    </location>
</feature>
<comment type="similarity">
    <text evidence="2">Belongs to the binding-protein-dependent transport system permease family. CysTW subfamily.</text>
</comment>
<evidence type="ECO:0000256" key="3">
    <source>
        <dbReference type="ARBA" id="ARBA00022448"/>
    </source>
</evidence>
<feature type="transmembrane region" description="Helical" evidence="8">
    <location>
        <begin position="217"/>
        <end position="238"/>
    </location>
</feature>
<comment type="subcellular location">
    <subcellularLocation>
        <location evidence="1 8">Cell membrane</location>
        <topology evidence="1 8">Multi-pass membrane protein</topology>
    </subcellularLocation>
</comment>
<feature type="transmembrane region" description="Helical" evidence="8">
    <location>
        <begin position="24"/>
        <end position="45"/>
    </location>
</feature>
<keyword evidence="3 8" id="KW-0813">Transport</keyword>
<keyword evidence="11" id="KW-1185">Reference proteome</keyword>
<feature type="transmembrane region" description="Helical" evidence="8">
    <location>
        <begin position="258"/>
        <end position="281"/>
    </location>
</feature>
<accession>A0ABU5EFU8</accession>
<reference evidence="10 11" key="1">
    <citation type="journal article" date="2016" name="Antonie Van Leeuwenhoek">
        <title>Dongia soli sp. nov., isolated from soil from Dokdo, Korea.</title>
        <authorList>
            <person name="Kim D.U."/>
            <person name="Lee H."/>
            <person name="Kim H."/>
            <person name="Kim S.G."/>
            <person name="Ka J.O."/>
        </authorList>
    </citation>
    <scope>NUCLEOTIDE SEQUENCE [LARGE SCALE GENOMIC DNA]</scope>
    <source>
        <strain evidence="10 11">D78</strain>
    </source>
</reference>
<dbReference type="PANTHER" id="PTHR42929">
    <property type="entry name" value="INNER MEMBRANE ABC TRANSPORTER PERMEASE PROTEIN YDCU-RELATED-RELATED"/>
    <property type="match status" value="1"/>
</dbReference>
<dbReference type="RefSeq" id="WP_320510059.1">
    <property type="nucleotide sequence ID" value="NZ_JAXCLW010000007.1"/>
</dbReference>
<evidence type="ECO:0000313" key="10">
    <source>
        <dbReference type="EMBL" id="MDY0884985.1"/>
    </source>
</evidence>
<dbReference type="PROSITE" id="PS50928">
    <property type="entry name" value="ABC_TM1"/>
    <property type="match status" value="1"/>
</dbReference>
<feature type="domain" description="ABC transmembrane type-1" evidence="9">
    <location>
        <begin position="75"/>
        <end position="279"/>
    </location>
</feature>
<dbReference type="CDD" id="cd06261">
    <property type="entry name" value="TM_PBP2"/>
    <property type="match status" value="1"/>
</dbReference>
<evidence type="ECO:0000256" key="2">
    <source>
        <dbReference type="ARBA" id="ARBA00007069"/>
    </source>
</evidence>
<feature type="transmembrane region" description="Helical" evidence="8">
    <location>
        <begin position="109"/>
        <end position="131"/>
    </location>
</feature>
<keyword evidence="6 8" id="KW-1133">Transmembrane helix</keyword>
<name>A0ABU5EFU8_9PROT</name>
<feature type="transmembrane region" description="Helical" evidence="8">
    <location>
        <begin position="79"/>
        <end position="103"/>
    </location>
</feature>
<sequence>MATEVAVGTSRRKLLAIGNRQDQVYWLFVLPVLLCLLVFFLLPLFQVFWISLSDPAVGPDNYIKLFDNRAIKRVVLTTLRICTITTVFSVVIGYMIAFTVVIAPPRTRSMLMFAILVPFWMSVLVRAFAWVTLLRSEGIINSFLMSFGIISTPLSMTNNEFGVLIGMVHYMVPYAVLPLLASMDGINPSLIAASRGLGAGPVQSFIKIFMPLTKPGIFAALILVFIMTLGFFVTPIILGGGKTVMIAEYITVQMQQTLRWGLASALATALLAVVLLLIGGLSRSMDMRKMLGGG</sequence>
<keyword evidence="4" id="KW-1003">Cell membrane</keyword>
<organism evidence="10 11">
    <name type="scientific">Dongia soli</name>
    <dbReference type="NCBI Taxonomy" id="600628"/>
    <lineage>
        <taxon>Bacteria</taxon>
        <taxon>Pseudomonadati</taxon>
        <taxon>Pseudomonadota</taxon>
        <taxon>Alphaproteobacteria</taxon>
        <taxon>Rhodospirillales</taxon>
        <taxon>Dongiaceae</taxon>
        <taxon>Dongia</taxon>
    </lineage>
</organism>
<evidence type="ECO:0000256" key="8">
    <source>
        <dbReference type="RuleBase" id="RU363032"/>
    </source>
</evidence>
<gene>
    <name evidence="10" type="ORF">SMD27_19225</name>
</gene>
<feature type="transmembrane region" description="Helical" evidence="8">
    <location>
        <begin position="161"/>
        <end position="181"/>
    </location>
</feature>
<dbReference type="Proteomes" id="UP001279642">
    <property type="component" value="Unassembled WGS sequence"/>
</dbReference>
<dbReference type="PANTHER" id="PTHR42929:SF5">
    <property type="entry name" value="ABC TRANSPORTER PERMEASE PROTEIN"/>
    <property type="match status" value="1"/>
</dbReference>